<dbReference type="InterPro" id="IPR036390">
    <property type="entry name" value="WH_DNA-bd_sf"/>
</dbReference>
<dbReference type="Gene3D" id="1.10.10.10">
    <property type="entry name" value="Winged helix-like DNA-binding domain superfamily/Winged helix DNA-binding domain"/>
    <property type="match status" value="1"/>
</dbReference>
<dbReference type="KEGG" id="lck:HN018_18040"/>
<dbReference type="SMART" id="SM00345">
    <property type="entry name" value="HTH_GNTR"/>
    <property type="match status" value="1"/>
</dbReference>
<keyword evidence="1" id="KW-0805">Transcription regulation</keyword>
<gene>
    <name evidence="5" type="ORF">HN018_18040</name>
</gene>
<dbReference type="InterPro" id="IPR011711">
    <property type="entry name" value="GntR_C"/>
</dbReference>
<organism evidence="5 6">
    <name type="scientific">Lichenicola cladoniae</name>
    <dbReference type="NCBI Taxonomy" id="1484109"/>
    <lineage>
        <taxon>Bacteria</taxon>
        <taxon>Pseudomonadati</taxon>
        <taxon>Pseudomonadota</taxon>
        <taxon>Alphaproteobacteria</taxon>
        <taxon>Acetobacterales</taxon>
        <taxon>Acetobacteraceae</taxon>
        <taxon>Lichenicola</taxon>
    </lineage>
</organism>
<dbReference type="Proteomes" id="UP000500767">
    <property type="component" value="Chromosome"/>
</dbReference>
<dbReference type="RefSeq" id="WP_171835297.1">
    <property type="nucleotide sequence ID" value="NZ_CP053708.1"/>
</dbReference>
<dbReference type="PROSITE" id="PS50949">
    <property type="entry name" value="HTH_GNTR"/>
    <property type="match status" value="1"/>
</dbReference>
<accession>A0A6M8HTI7</accession>
<dbReference type="SUPFAM" id="SSF48008">
    <property type="entry name" value="GntR ligand-binding domain-like"/>
    <property type="match status" value="1"/>
</dbReference>
<reference evidence="5 6" key="1">
    <citation type="journal article" date="2014" name="World J. Microbiol. Biotechnol.">
        <title>Biodiversity and physiological characteristics of Antarctic and Arctic lichens-associated bacteria.</title>
        <authorList>
            <person name="Lee Y.M."/>
            <person name="Kim E.H."/>
            <person name="Lee H.K."/>
            <person name="Hong S.G."/>
        </authorList>
    </citation>
    <scope>NUCLEOTIDE SEQUENCE [LARGE SCALE GENOMIC DNA]</scope>
    <source>
        <strain evidence="5 6">PAMC 26569</strain>
    </source>
</reference>
<evidence type="ECO:0000256" key="3">
    <source>
        <dbReference type="ARBA" id="ARBA00023163"/>
    </source>
</evidence>
<dbReference type="PANTHER" id="PTHR43537">
    <property type="entry name" value="TRANSCRIPTIONAL REGULATOR, GNTR FAMILY"/>
    <property type="match status" value="1"/>
</dbReference>
<name>A0A6M8HTI7_9PROT</name>
<dbReference type="GO" id="GO:0003677">
    <property type="term" value="F:DNA binding"/>
    <property type="evidence" value="ECO:0007669"/>
    <property type="project" value="UniProtKB-KW"/>
</dbReference>
<sequence>MQPRSRTDLVTDAIRQRIQRGVFPLGSKLPSEQAIAIDFQVSRTVVREAVARLKSDGLLETRKGAATRVRAPNEPVGEGLSMPKSIDGLLGFLEVRRAIEMEMAALAAVRRTNRQCREVEAALLAIDHSTRDGKSGVREDLEFHLSIGHATSNAYWTQFVQLFADSMQSAIGVTRANEARRNDFSAAVADEHRQIYAAILEQDPEKARDAVRLHLTGASERIVQADTEFWKHEGGDLARIWAKHAAIKARNQG</sequence>
<dbReference type="EMBL" id="CP053708">
    <property type="protein sequence ID" value="QKE91678.1"/>
    <property type="molecule type" value="Genomic_DNA"/>
</dbReference>
<evidence type="ECO:0000259" key="4">
    <source>
        <dbReference type="PROSITE" id="PS50949"/>
    </source>
</evidence>
<dbReference type="AlphaFoldDB" id="A0A6M8HTI7"/>
<dbReference type="CDD" id="cd07377">
    <property type="entry name" value="WHTH_GntR"/>
    <property type="match status" value="1"/>
</dbReference>
<dbReference type="Pfam" id="PF07729">
    <property type="entry name" value="FCD"/>
    <property type="match status" value="1"/>
</dbReference>
<dbReference type="Pfam" id="PF00392">
    <property type="entry name" value="GntR"/>
    <property type="match status" value="1"/>
</dbReference>
<feature type="domain" description="HTH gntR-type" evidence="4">
    <location>
        <begin position="4"/>
        <end position="72"/>
    </location>
</feature>
<dbReference type="SUPFAM" id="SSF46785">
    <property type="entry name" value="Winged helix' DNA-binding domain"/>
    <property type="match status" value="1"/>
</dbReference>
<proteinExistence type="predicted"/>
<evidence type="ECO:0000313" key="6">
    <source>
        <dbReference type="Proteomes" id="UP000500767"/>
    </source>
</evidence>
<dbReference type="PRINTS" id="PR00035">
    <property type="entry name" value="HTHGNTR"/>
</dbReference>
<dbReference type="SMART" id="SM00895">
    <property type="entry name" value="FCD"/>
    <property type="match status" value="1"/>
</dbReference>
<keyword evidence="2" id="KW-0238">DNA-binding</keyword>
<evidence type="ECO:0000313" key="5">
    <source>
        <dbReference type="EMBL" id="QKE91678.1"/>
    </source>
</evidence>
<dbReference type="InterPro" id="IPR000524">
    <property type="entry name" value="Tscrpt_reg_HTH_GntR"/>
</dbReference>
<dbReference type="InterPro" id="IPR036388">
    <property type="entry name" value="WH-like_DNA-bd_sf"/>
</dbReference>
<evidence type="ECO:0000256" key="2">
    <source>
        <dbReference type="ARBA" id="ARBA00023125"/>
    </source>
</evidence>
<dbReference type="GO" id="GO:0003700">
    <property type="term" value="F:DNA-binding transcription factor activity"/>
    <property type="evidence" value="ECO:0007669"/>
    <property type="project" value="InterPro"/>
</dbReference>
<protein>
    <submittedName>
        <fullName evidence="5">FadR family transcriptional regulator</fullName>
    </submittedName>
</protein>
<dbReference type="InterPro" id="IPR008920">
    <property type="entry name" value="TF_FadR/GntR_C"/>
</dbReference>
<dbReference type="PANTHER" id="PTHR43537:SF5">
    <property type="entry name" value="UXU OPERON TRANSCRIPTIONAL REGULATOR"/>
    <property type="match status" value="1"/>
</dbReference>
<keyword evidence="6" id="KW-1185">Reference proteome</keyword>
<keyword evidence="3" id="KW-0804">Transcription</keyword>
<evidence type="ECO:0000256" key="1">
    <source>
        <dbReference type="ARBA" id="ARBA00023015"/>
    </source>
</evidence>
<dbReference type="Gene3D" id="1.20.120.530">
    <property type="entry name" value="GntR ligand-binding domain-like"/>
    <property type="match status" value="1"/>
</dbReference>